<name>A0ACB8B8V0_9AGAM</name>
<evidence type="ECO:0000313" key="1">
    <source>
        <dbReference type="EMBL" id="KAH7921328.1"/>
    </source>
</evidence>
<organism evidence="1 2">
    <name type="scientific">Leucogyrophana mollusca</name>
    <dbReference type="NCBI Taxonomy" id="85980"/>
    <lineage>
        <taxon>Eukaryota</taxon>
        <taxon>Fungi</taxon>
        <taxon>Dikarya</taxon>
        <taxon>Basidiomycota</taxon>
        <taxon>Agaricomycotina</taxon>
        <taxon>Agaricomycetes</taxon>
        <taxon>Agaricomycetidae</taxon>
        <taxon>Boletales</taxon>
        <taxon>Boletales incertae sedis</taxon>
        <taxon>Leucogyrophana</taxon>
    </lineage>
</organism>
<proteinExistence type="predicted"/>
<keyword evidence="2" id="KW-1185">Reference proteome</keyword>
<dbReference type="EMBL" id="MU266531">
    <property type="protein sequence ID" value="KAH7921328.1"/>
    <property type="molecule type" value="Genomic_DNA"/>
</dbReference>
<protein>
    <submittedName>
        <fullName evidence="1">Uncharacterized protein</fullName>
    </submittedName>
</protein>
<gene>
    <name evidence="1" type="ORF">BV22DRAFT_737217</name>
</gene>
<dbReference type="Proteomes" id="UP000790709">
    <property type="component" value="Unassembled WGS sequence"/>
</dbReference>
<reference evidence="1" key="1">
    <citation type="journal article" date="2021" name="New Phytol.">
        <title>Evolutionary innovations through gain and loss of genes in the ectomycorrhizal Boletales.</title>
        <authorList>
            <person name="Wu G."/>
            <person name="Miyauchi S."/>
            <person name="Morin E."/>
            <person name="Kuo A."/>
            <person name="Drula E."/>
            <person name="Varga T."/>
            <person name="Kohler A."/>
            <person name="Feng B."/>
            <person name="Cao Y."/>
            <person name="Lipzen A."/>
            <person name="Daum C."/>
            <person name="Hundley H."/>
            <person name="Pangilinan J."/>
            <person name="Johnson J."/>
            <person name="Barry K."/>
            <person name="LaButti K."/>
            <person name="Ng V."/>
            <person name="Ahrendt S."/>
            <person name="Min B."/>
            <person name="Choi I.G."/>
            <person name="Park H."/>
            <person name="Plett J.M."/>
            <person name="Magnuson J."/>
            <person name="Spatafora J.W."/>
            <person name="Nagy L.G."/>
            <person name="Henrissat B."/>
            <person name="Grigoriev I.V."/>
            <person name="Yang Z.L."/>
            <person name="Xu J."/>
            <person name="Martin F.M."/>
        </authorList>
    </citation>
    <scope>NUCLEOTIDE SEQUENCE</scope>
    <source>
        <strain evidence="1">KUC20120723A-06</strain>
    </source>
</reference>
<sequence length="137" mass="15791">MLVEIIGGYLITFEHLEAFCARRHLDITGDISDQVYNLRKYLRGRSIPFPVPTIVNYPRPTPVLKEKSKLFVLMVTRERYEGEQSPLLDDFAPFEENDEDKNIKAWLEHNGIKDVPFVTIVDPGLTIGEYIEPTPND</sequence>
<evidence type="ECO:0000313" key="2">
    <source>
        <dbReference type="Proteomes" id="UP000790709"/>
    </source>
</evidence>
<accession>A0ACB8B8V0</accession>
<comment type="caution">
    <text evidence="1">The sequence shown here is derived from an EMBL/GenBank/DDBJ whole genome shotgun (WGS) entry which is preliminary data.</text>
</comment>